<comment type="cofactor">
    <cofactor evidence="3">
        <name>Mg(2+)</name>
        <dbReference type="ChEBI" id="CHEBI:18420"/>
    </cofactor>
</comment>
<dbReference type="GO" id="GO:0005524">
    <property type="term" value="F:ATP binding"/>
    <property type="evidence" value="ECO:0007669"/>
    <property type="project" value="UniProtKB-UniRule"/>
</dbReference>
<accession>A0A6G8AW85</accession>
<comment type="PTM">
    <text evidence="3">Carboxylation is probably crucial for Mg(2+) binding and, consequently, for the gamma-phosphate positioning of ATP.</text>
</comment>
<keyword evidence="8" id="KW-1185">Reference proteome</keyword>
<dbReference type="SUPFAM" id="SSF53623">
    <property type="entry name" value="MurD-like peptide ligases, catalytic domain"/>
    <property type="match status" value="1"/>
</dbReference>
<dbReference type="SUPFAM" id="SSF53244">
    <property type="entry name" value="MurD-like peptide ligases, peptide-binding domain"/>
    <property type="match status" value="1"/>
</dbReference>
<keyword evidence="3" id="KW-0460">Magnesium</keyword>
<dbReference type="NCBIfam" id="TIGR01085">
    <property type="entry name" value="murE"/>
    <property type="match status" value="1"/>
</dbReference>
<feature type="binding site" evidence="3">
    <location>
        <begin position="122"/>
        <end position="128"/>
    </location>
    <ligand>
        <name>ATP</name>
        <dbReference type="ChEBI" id="CHEBI:30616"/>
    </ligand>
</feature>
<dbReference type="GO" id="GO:0000287">
    <property type="term" value="F:magnesium ion binding"/>
    <property type="evidence" value="ECO:0007669"/>
    <property type="project" value="UniProtKB-UniRule"/>
</dbReference>
<keyword evidence="3 4" id="KW-0131">Cell cycle</keyword>
<evidence type="ECO:0000256" key="3">
    <source>
        <dbReference type="HAMAP-Rule" id="MF_00208"/>
    </source>
</evidence>
<dbReference type="InterPro" id="IPR005761">
    <property type="entry name" value="UDP-N-AcMur-Glu-dNH2Pim_ligase"/>
</dbReference>
<keyword evidence="3 7" id="KW-0436">Ligase</keyword>
<dbReference type="Proteomes" id="UP000501747">
    <property type="component" value="Chromosome"/>
</dbReference>
<feature type="binding site" evidence="3">
    <location>
        <position position="201"/>
    </location>
    <ligand>
        <name>UDP-N-acetyl-alpha-D-muramoyl-L-alanyl-D-glutamate</name>
        <dbReference type="ChEBI" id="CHEBI:83900"/>
    </ligand>
</feature>
<keyword evidence="3" id="KW-0547">Nucleotide-binding</keyword>
<dbReference type="GO" id="GO:0005737">
    <property type="term" value="C:cytoplasm"/>
    <property type="evidence" value="ECO:0007669"/>
    <property type="project" value="UniProtKB-SubCell"/>
</dbReference>
<dbReference type="Gene3D" id="3.40.1190.10">
    <property type="entry name" value="Mur-like, catalytic domain"/>
    <property type="match status" value="1"/>
</dbReference>
<dbReference type="InterPro" id="IPR035911">
    <property type="entry name" value="MurE/MurF_N"/>
</dbReference>
<comment type="subcellular location">
    <subcellularLocation>
        <location evidence="3 4">Cytoplasm</location>
    </subcellularLocation>
</comment>
<evidence type="ECO:0000256" key="1">
    <source>
        <dbReference type="ARBA" id="ARBA00004752"/>
    </source>
</evidence>
<dbReference type="AlphaFoldDB" id="A0A6G8AW85"/>
<proteinExistence type="inferred from homology"/>
<keyword evidence="3" id="KW-0963">Cytoplasm</keyword>
<comment type="pathway">
    <text evidence="1 3 4">Cell wall biogenesis; peptidoglycan biosynthesis.</text>
</comment>
<dbReference type="RefSeq" id="WP_166035355.1">
    <property type="nucleotide sequence ID" value="NZ_CP049887.1"/>
</dbReference>
<evidence type="ECO:0000259" key="5">
    <source>
        <dbReference type="Pfam" id="PF02875"/>
    </source>
</evidence>
<keyword evidence="3 4" id="KW-0132">Cell division</keyword>
<dbReference type="EMBL" id="CP049887">
    <property type="protein sequence ID" value="QIL49229.1"/>
    <property type="molecule type" value="Genomic_DNA"/>
</dbReference>
<dbReference type="HAMAP" id="MF_00208">
    <property type="entry name" value="MurE"/>
    <property type="match status" value="1"/>
</dbReference>
<feature type="domain" description="Mur ligase central" evidence="6">
    <location>
        <begin position="121"/>
        <end position="326"/>
    </location>
</feature>
<dbReference type="InterPro" id="IPR036565">
    <property type="entry name" value="Mur-like_cat_sf"/>
</dbReference>
<dbReference type="GO" id="GO:0009252">
    <property type="term" value="P:peptidoglycan biosynthetic process"/>
    <property type="evidence" value="ECO:0007669"/>
    <property type="project" value="UniProtKB-UniRule"/>
</dbReference>
<keyword evidence="3 4" id="KW-0961">Cell wall biogenesis/degradation</keyword>
<evidence type="ECO:0000259" key="6">
    <source>
        <dbReference type="Pfam" id="PF08245"/>
    </source>
</evidence>
<organism evidence="7 8">
    <name type="scientific">Vagococcus hydrophili</name>
    <dbReference type="NCBI Taxonomy" id="2714947"/>
    <lineage>
        <taxon>Bacteria</taxon>
        <taxon>Bacillati</taxon>
        <taxon>Bacillota</taxon>
        <taxon>Bacilli</taxon>
        <taxon>Lactobacillales</taxon>
        <taxon>Enterococcaceae</taxon>
        <taxon>Vagococcus</taxon>
    </lineage>
</organism>
<evidence type="ECO:0000313" key="8">
    <source>
        <dbReference type="Proteomes" id="UP000501747"/>
    </source>
</evidence>
<feature type="binding site" evidence="3">
    <location>
        <position position="193"/>
    </location>
    <ligand>
        <name>UDP-N-acetyl-alpha-D-muramoyl-L-alanyl-D-glutamate</name>
        <dbReference type="ChEBI" id="CHEBI:83900"/>
    </ligand>
</feature>
<feature type="domain" description="Mur ligase C-terminal" evidence="5">
    <location>
        <begin position="349"/>
        <end position="477"/>
    </location>
</feature>
<name>A0A6G8AW85_9ENTE</name>
<dbReference type="GO" id="GO:0051301">
    <property type="term" value="P:cell division"/>
    <property type="evidence" value="ECO:0007669"/>
    <property type="project" value="UniProtKB-KW"/>
</dbReference>
<gene>
    <name evidence="3" type="primary">murE</name>
    <name evidence="7" type="ORF">G7082_12370</name>
</gene>
<evidence type="ECO:0000256" key="2">
    <source>
        <dbReference type="ARBA" id="ARBA00005898"/>
    </source>
</evidence>
<dbReference type="InterPro" id="IPR036615">
    <property type="entry name" value="Mur_ligase_C_dom_sf"/>
</dbReference>
<dbReference type="UniPathway" id="UPA00219"/>
<feature type="binding site" evidence="3">
    <location>
        <begin position="166"/>
        <end position="167"/>
    </location>
    <ligand>
        <name>UDP-N-acetyl-alpha-D-muramoyl-L-alanyl-D-glutamate</name>
        <dbReference type="ChEBI" id="CHEBI:83900"/>
    </ligand>
</feature>
<dbReference type="Gene3D" id="3.40.1390.10">
    <property type="entry name" value="MurE/MurF, N-terminal domain"/>
    <property type="match status" value="1"/>
</dbReference>
<dbReference type="PANTHER" id="PTHR23135:SF4">
    <property type="entry name" value="UDP-N-ACETYLMURAMOYL-L-ALANYL-D-GLUTAMATE--2,6-DIAMINOPIMELATE LIGASE MURE HOMOLOG, CHLOROPLASTIC"/>
    <property type="match status" value="1"/>
</dbReference>
<dbReference type="GO" id="GO:0016881">
    <property type="term" value="F:acid-amino acid ligase activity"/>
    <property type="evidence" value="ECO:0007669"/>
    <property type="project" value="UniProtKB-UniRule"/>
</dbReference>
<comment type="caution">
    <text evidence="3">Lacks conserved residue(s) required for the propagation of feature annotation.</text>
</comment>
<dbReference type="Gene3D" id="3.90.190.20">
    <property type="entry name" value="Mur ligase, C-terminal domain"/>
    <property type="match status" value="1"/>
</dbReference>
<dbReference type="GO" id="GO:0071555">
    <property type="term" value="P:cell wall organization"/>
    <property type="evidence" value="ECO:0007669"/>
    <property type="project" value="UniProtKB-KW"/>
</dbReference>
<reference evidence="7 8" key="1">
    <citation type="submission" date="2020-03" db="EMBL/GenBank/DDBJ databases">
        <title>Vagococcus sp. nov., isolated from beetles.</title>
        <authorList>
            <person name="Hyun D.-W."/>
            <person name="Bae J.-W."/>
        </authorList>
    </citation>
    <scope>NUCLEOTIDE SEQUENCE [LARGE SCALE GENOMIC DNA]</scope>
    <source>
        <strain evidence="7 8">HDW17B</strain>
    </source>
</reference>
<dbReference type="Pfam" id="PF08245">
    <property type="entry name" value="Mur_ligase_M"/>
    <property type="match status" value="1"/>
</dbReference>
<evidence type="ECO:0000313" key="7">
    <source>
        <dbReference type="EMBL" id="QIL49229.1"/>
    </source>
</evidence>
<dbReference type="EC" id="6.3.2.-" evidence="3"/>
<evidence type="ECO:0000256" key="4">
    <source>
        <dbReference type="RuleBase" id="RU004135"/>
    </source>
</evidence>
<keyword evidence="3" id="KW-0067">ATP-binding</keyword>
<comment type="similarity">
    <text evidence="2 3">Belongs to the MurCDEF family. MurE subfamily.</text>
</comment>
<dbReference type="InterPro" id="IPR013221">
    <property type="entry name" value="Mur_ligase_cen"/>
</dbReference>
<dbReference type="SUPFAM" id="SSF63418">
    <property type="entry name" value="MurE/MurF N-terminal domain"/>
    <property type="match status" value="1"/>
</dbReference>
<keyword evidence="3 4" id="KW-0133">Cell shape</keyword>
<dbReference type="InterPro" id="IPR004101">
    <property type="entry name" value="Mur_ligase_C"/>
</dbReference>
<dbReference type="PANTHER" id="PTHR23135">
    <property type="entry name" value="MUR LIGASE FAMILY MEMBER"/>
    <property type="match status" value="1"/>
</dbReference>
<dbReference type="Pfam" id="PF02875">
    <property type="entry name" value="Mur_ligase_C"/>
    <property type="match status" value="1"/>
</dbReference>
<feature type="binding site" evidence="3">
    <location>
        <position position="45"/>
    </location>
    <ligand>
        <name>UDP-N-acetyl-alpha-D-muramoyl-L-alanyl-D-glutamate</name>
        <dbReference type="ChEBI" id="CHEBI:83900"/>
    </ligand>
</feature>
<sequence>MTLTLNKIDDLLKKEDLLKEYVYQNNWYYNLPIANTEIKELSYDSRNVTADTLFFCKGLNFKEEYLEKAVDAGLKFYISENPYEVNSKLGIIVTDIRKAMALISMHFYELPQEKLTVIGFTGTKGKTTAAYFTKFILDEATNNKTAMLSTMNTTLDGVNYFKSALTTPESLDLYKMMAEAVSNGMSHLIMEVSSQAYKLNRVYGLTFDVGIFLNISPDHIGPIEHPTFDDYYYCKRRLIENSKRMVLNTDTKDYPLLKELTESKNIPYYAYSSTDKQADYTWETAVDSLLEFNVQSTHEDSLDINGRYKIKLMGDFNKDNALASLITTKIAGASKEAAEKGLAETLVPGRMEHLTHPNGANIFVDYAHNYSSLKNLLSFAKSAHPDGKIITVIGSTGDKGVSRRADFGKVLAELTDVAILTADDPGSENPKDIAMEISSAIDNKDIEQLIIVDRVEAIQKALSIVGEKDSVIIAGKGQDKYQKIKGVDTPYLGDYSVAENYIETLKN</sequence>
<keyword evidence="3 4" id="KW-0573">Peptidoglycan synthesis</keyword>
<dbReference type="KEGG" id="vhy:G7082_12370"/>
<dbReference type="GO" id="GO:0008360">
    <property type="term" value="P:regulation of cell shape"/>
    <property type="evidence" value="ECO:0007669"/>
    <property type="project" value="UniProtKB-KW"/>
</dbReference>
<protein>
    <recommendedName>
        <fullName evidence="3">UDP-N-acetylmuramyl-tripeptide synthetase</fullName>
        <ecNumber evidence="3">6.3.2.-</ecNumber>
    </recommendedName>
    <alternativeName>
        <fullName evidence="3">UDP-MurNAc-tripeptide synthetase</fullName>
    </alternativeName>
</protein>
<dbReference type="NCBIfam" id="NF010628">
    <property type="entry name" value="PRK14022.1"/>
    <property type="match status" value="1"/>
</dbReference>
<feature type="modified residue" description="N6-carboxylysine" evidence="3">
    <location>
        <position position="235"/>
    </location>
</feature>
<comment type="function">
    <text evidence="3">Catalyzes the addition of an amino acid to the nucleotide precursor UDP-N-acetylmuramoyl-L-alanyl-D-glutamate (UMAG) in the biosynthesis of bacterial cell-wall peptidoglycan.</text>
</comment>